<organism evidence="1">
    <name type="scientific">Anguilla anguilla</name>
    <name type="common">European freshwater eel</name>
    <name type="synonym">Muraena anguilla</name>
    <dbReference type="NCBI Taxonomy" id="7936"/>
    <lineage>
        <taxon>Eukaryota</taxon>
        <taxon>Metazoa</taxon>
        <taxon>Chordata</taxon>
        <taxon>Craniata</taxon>
        <taxon>Vertebrata</taxon>
        <taxon>Euteleostomi</taxon>
        <taxon>Actinopterygii</taxon>
        <taxon>Neopterygii</taxon>
        <taxon>Teleostei</taxon>
        <taxon>Anguilliformes</taxon>
        <taxon>Anguillidae</taxon>
        <taxon>Anguilla</taxon>
    </lineage>
</organism>
<sequence length="36" mass="4160">MGRAMKSNCSITICYIDGNWKLKIQCVSTVRKRAFH</sequence>
<reference evidence="1" key="1">
    <citation type="submission" date="2014-11" db="EMBL/GenBank/DDBJ databases">
        <authorList>
            <person name="Amaro Gonzalez C."/>
        </authorList>
    </citation>
    <scope>NUCLEOTIDE SEQUENCE</scope>
</reference>
<dbReference type="EMBL" id="GBXM01099876">
    <property type="protein sequence ID" value="JAH08701.1"/>
    <property type="molecule type" value="Transcribed_RNA"/>
</dbReference>
<accession>A0A0E9PVQ5</accession>
<reference evidence="1" key="2">
    <citation type="journal article" date="2015" name="Fish Shellfish Immunol.">
        <title>Early steps in the European eel (Anguilla anguilla)-Vibrio vulnificus interaction in the gills: Role of the RtxA13 toxin.</title>
        <authorList>
            <person name="Callol A."/>
            <person name="Pajuelo D."/>
            <person name="Ebbesson L."/>
            <person name="Teles M."/>
            <person name="MacKenzie S."/>
            <person name="Amaro C."/>
        </authorList>
    </citation>
    <scope>NUCLEOTIDE SEQUENCE</scope>
</reference>
<protein>
    <submittedName>
        <fullName evidence="1">Uncharacterized protein</fullName>
    </submittedName>
</protein>
<dbReference type="AlphaFoldDB" id="A0A0E9PVQ5"/>
<name>A0A0E9PVQ5_ANGAN</name>
<proteinExistence type="predicted"/>
<evidence type="ECO:0000313" key="1">
    <source>
        <dbReference type="EMBL" id="JAH08701.1"/>
    </source>
</evidence>